<keyword evidence="1" id="KW-0596">Phosphopantetheine</keyword>
<dbReference type="Gene3D" id="3.40.366.10">
    <property type="entry name" value="Malonyl-Coenzyme A Acyl Carrier Protein, domain 2"/>
    <property type="match status" value="1"/>
</dbReference>
<feature type="region of interest" description="Disordered" evidence="7">
    <location>
        <begin position="2066"/>
        <end position="2104"/>
    </location>
</feature>
<dbReference type="Gene3D" id="3.30.70.3290">
    <property type="match status" value="1"/>
</dbReference>
<evidence type="ECO:0000256" key="4">
    <source>
        <dbReference type="ARBA" id="ARBA00023002"/>
    </source>
</evidence>
<dbReference type="GO" id="GO:0016491">
    <property type="term" value="F:oxidoreductase activity"/>
    <property type="evidence" value="ECO:0007669"/>
    <property type="project" value="UniProtKB-KW"/>
</dbReference>
<dbReference type="InterPro" id="IPR049551">
    <property type="entry name" value="PKS_DH_C"/>
</dbReference>
<dbReference type="InterPro" id="IPR042104">
    <property type="entry name" value="PKS_dehydratase_sf"/>
</dbReference>
<dbReference type="Pfam" id="PF02801">
    <property type="entry name" value="Ketoacyl-synt_C"/>
    <property type="match status" value="1"/>
</dbReference>
<dbReference type="InterPro" id="IPR049900">
    <property type="entry name" value="PKS_mFAS_DH"/>
</dbReference>
<protein>
    <submittedName>
        <fullName evidence="11">Uncharacterized protein</fullName>
    </submittedName>
</protein>
<keyword evidence="12" id="KW-1185">Reference proteome</keyword>
<accession>A0A6A6QJP5</accession>
<dbReference type="GO" id="GO:0044550">
    <property type="term" value="P:secondary metabolite biosynthetic process"/>
    <property type="evidence" value="ECO:0007669"/>
    <property type="project" value="TreeGrafter"/>
</dbReference>
<feature type="active site" description="Proton acceptor; for dehydratase activity" evidence="6">
    <location>
        <position position="924"/>
    </location>
</feature>
<dbReference type="InterPro" id="IPR036291">
    <property type="entry name" value="NAD(P)-bd_dom_sf"/>
</dbReference>
<dbReference type="InterPro" id="IPR032821">
    <property type="entry name" value="PKS_assoc"/>
</dbReference>
<dbReference type="SMART" id="SM00822">
    <property type="entry name" value="PKS_KR"/>
    <property type="match status" value="1"/>
</dbReference>
<sequence length="2210" mass="242994">MDGDTGAFDAPFFSISPAEAAAMDPQQRGMLETSYHALENAGLPLESVAGSKTGVYIGCFSDDHRILTLKDPERLSKYAGTGTEFSILANRLSWWFDFKGPSFNLDNACASGLTAFHLACQSLRNRETSMALVGGSNLMTSIEQFLLLSNLSMLSPSGRSFSFDHRANGYGRGEGYGVIIIKTLADALGSGDCIRAVVRATGANQDGKTPSLTSPSQTSQEALIRETYERAGLDLKATAFVEAHGTGTAMGDPIEARALGHVLGAEKSTDDPLYIGAVKSNIGHLEGASGIAGIIKTILTLERGIIPPNANFEKLNPEIDAKALNITFPQESTPWPHDGQRRASINSFGFGGSNSHAVLDDACNFLKSRGFNGNHQSIDLDARCGSSGPITFQAFASRVSDPAPPKLLAWSAFDDNAVSRLIQAYASYFAAGPPRALSSSYLDNFAHTLSVRRTALPVRSFAIVKSPSQLRDLANATSKPVRARRHHGLAFVFTGQGAQYSRMGIDLCIFPIFKLSLEKSNLCFREYGGEWDLLEELAKPEPESNIHEPEFSQPICTALQIALVDLLRDFGVIPQKVVGHSSGEIAAAYSIGALSFSSALKVAFFRGKVSGSLARTPGIQGSMLAVGLSETEAGVYLDVLRREKPSQKAVVACINSHKSMTLAGDAIAISTLKKQLDEDGVFARKLHVNVAYHSHHVKPFSEEYRQSLNGLEARDQHDETQPVMISSVTGRPVDPSELVKVEYWVSNMESSVRFMDAVSQLVSSPCVSNGLNGQRSTSEVSDMLEIGPHAVLQGPVKDTLTALNQATAIQYGSVLNRRVGGVESFLNAMGRFYCLGYPVDLAAINGLSEKQKDETKMLTDLPSYPFDHSKVYWNESRLGRAFRFRKEARLDLLGLPIADGGPPELGRRWRKITRIFETPWVQDHVISETTIYPAAGMLCMALEAIRQMADSAKKIAAYTVRDAEFLTALRLSSKDEGTESHFYVRPLNDTTHEGDLTAEFKLYTFLEGVWAENCRGTIQLSYDEEDINPSLSLEIRENIQTCTQSVDRNSMYSELFAMGMQYGPTFQCMDSISVGQSKDALAVVRTFQWMEEPQDHIIHPVTLDCIFHPTLVALTKATHEKSRTAVPTRLHNLRLSGGGIFHPLTSKVEVYAKVETQTSRTATASLYGSDTRGNALISVESLEVTFVDDGSKEEVGTTLQHICYNIDWKVDIDMLDQFNVADYCRFHLRTSCHRNPNDRIRPALESLMDLMAFKNPGLRVLEIGAREGSTTREVLKSAAIRTVDGQKLPAISLYHLTDTEPDLLEAAKKKFEDEGIKMEFSILDINENLTDQGFQEGVYDVIITNDPQHLTSLTMANIRKLLRNEGKLYMVGVAEEDVCNQVLSQNGFSQTGIFVCDSQHPVNQRMSVALFSALDNNNQEIAWPDTIIVVNDETSTDAQIANTLHEALQHSGLSTISTVPLREVSTIDLHGKFCIFLAELSRPLLADLDESTYLELRSWLSNAGGVLWVHSNDNPASHMITGVARVCRSENPDVKQVTFAVDTSSSTTVSNILRIFRETITSSVDEIELEYKEIDGLLAVNRAIPAPYIDENIRRNVAPLEECSRVHATIPAFPASYSFPEYSTYVLAGGFGGIGPTICRWMASRGAKNFIVLSRSGPKSDAAKMLLQDLSVQNVRVEHPTCDISSKEQVKAALALCAGKLPPIKGCIQASLILQDSVFETMTYNEWTTAIAPRMQGTSNLHELLPNNMDFFLLLSSINGILGARFQANYAASNTFLDAFAHTHYKQRVVSIDLGWYAGTLATNEFLKGRFEGLGCVYQVPDSQLLGLLDYYCDPTRSVDIGKCQTMIGVAPPSYARAQGKEFPALLKRPMWRVMNSLDTAISAKAQTETSEQKPLPLCTLLASTESIAEAADLICNTMLGRLAEQLGIHEEMIDKEKPFHVAGVDSLMAVELRTWFRRAIGVSISVFEIMGNGAHHFETATLKEARRICESWHDSESNPRKSSRGGTLRADKHASEKINFALAFASLYFSDGLPSSCGAIWYLGAAIVCEGIFKLSLNNVELWESTQNHSPPRSTENARNKNTPSDPIEPAQNSVIKNPDPHPNFTNAPQFFKRERLNGFQTWTRIARLQLTRQSYRILVRANEPTVLKSIFHYCARMGQMSLSVWGCTVQGSIFFMETPTYLSKDRPTTPLPTALSPLALLPPALKIL</sequence>
<dbReference type="InterPro" id="IPR014031">
    <property type="entry name" value="Ketoacyl_synth_C"/>
</dbReference>
<dbReference type="Pfam" id="PF14765">
    <property type="entry name" value="PS-DH"/>
    <property type="match status" value="1"/>
</dbReference>
<name>A0A6A6QJP5_9PEZI</name>
<dbReference type="InterPro" id="IPR049552">
    <property type="entry name" value="PKS_DH_N"/>
</dbReference>
<dbReference type="PANTHER" id="PTHR43775:SF29">
    <property type="entry name" value="ASPERFURANONE POLYKETIDE SYNTHASE AFOG-RELATED"/>
    <property type="match status" value="1"/>
</dbReference>
<dbReference type="InterPro" id="IPR036736">
    <property type="entry name" value="ACP-like_sf"/>
</dbReference>
<proteinExistence type="predicted"/>
<feature type="active site" description="Proton donor; for dehydratase activity" evidence="6">
    <location>
        <position position="1104"/>
    </location>
</feature>
<evidence type="ECO:0000256" key="7">
    <source>
        <dbReference type="SAM" id="MobiDB-lite"/>
    </source>
</evidence>
<evidence type="ECO:0000256" key="3">
    <source>
        <dbReference type="ARBA" id="ARBA00022679"/>
    </source>
</evidence>
<keyword evidence="4" id="KW-0560">Oxidoreductase</keyword>
<dbReference type="SUPFAM" id="SSF55048">
    <property type="entry name" value="Probable ACP-binding domain of malonyl-CoA ACP transacylase"/>
    <property type="match status" value="1"/>
</dbReference>
<dbReference type="Pfam" id="PF16197">
    <property type="entry name" value="KAsynt_C_assoc"/>
    <property type="match status" value="1"/>
</dbReference>
<dbReference type="Gene3D" id="1.10.1200.10">
    <property type="entry name" value="ACP-like"/>
    <property type="match status" value="1"/>
</dbReference>
<dbReference type="PROSITE" id="PS50075">
    <property type="entry name" value="CARRIER"/>
    <property type="match status" value="1"/>
</dbReference>
<reference evidence="11" key="1">
    <citation type="journal article" date="2020" name="Stud. Mycol.">
        <title>101 Dothideomycetes genomes: a test case for predicting lifestyles and emergence of pathogens.</title>
        <authorList>
            <person name="Haridas S."/>
            <person name="Albert R."/>
            <person name="Binder M."/>
            <person name="Bloem J."/>
            <person name="Labutti K."/>
            <person name="Salamov A."/>
            <person name="Andreopoulos B."/>
            <person name="Baker S."/>
            <person name="Barry K."/>
            <person name="Bills G."/>
            <person name="Bluhm B."/>
            <person name="Cannon C."/>
            <person name="Castanera R."/>
            <person name="Culley D."/>
            <person name="Daum C."/>
            <person name="Ezra D."/>
            <person name="Gonzalez J."/>
            <person name="Henrissat B."/>
            <person name="Kuo A."/>
            <person name="Liang C."/>
            <person name="Lipzen A."/>
            <person name="Lutzoni F."/>
            <person name="Magnuson J."/>
            <person name="Mondo S."/>
            <person name="Nolan M."/>
            <person name="Ohm R."/>
            <person name="Pangilinan J."/>
            <person name="Park H.-J."/>
            <person name="Ramirez L."/>
            <person name="Alfaro M."/>
            <person name="Sun H."/>
            <person name="Tritt A."/>
            <person name="Yoshinaga Y."/>
            <person name="Zwiers L.-H."/>
            <person name="Turgeon B."/>
            <person name="Goodwin S."/>
            <person name="Spatafora J."/>
            <person name="Crous P."/>
            <person name="Grigoriev I."/>
        </authorList>
    </citation>
    <scope>NUCLEOTIDE SEQUENCE</scope>
    <source>
        <strain evidence="11">CBS 269.34</strain>
    </source>
</reference>
<evidence type="ECO:0000256" key="1">
    <source>
        <dbReference type="ARBA" id="ARBA00022450"/>
    </source>
</evidence>
<keyword evidence="3" id="KW-0808">Transferase</keyword>
<dbReference type="Pfam" id="PF08659">
    <property type="entry name" value="KR"/>
    <property type="match status" value="1"/>
</dbReference>
<dbReference type="InterPro" id="IPR029063">
    <property type="entry name" value="SAM-dependent_MTases_sf"/>
</dbReference>
<evidence type="ECO:0000259" key="9">
    <source>
        <dbReference type="PROSITE" id="PS52004"/>
    </source>
</evidence>
<dbReference type="PROSITE" id="PS52004">
    <property type="entry name" value="KS3_2"/>
    <property type="match status" value="1"/>
</dbReference>
<dbReference type="SMART" id="SM00826">
    <property type="entry name" value="PKS_DH"/>
    <property type="match status" value="1"/>
</dbReference>
<evidence type="ECO:0000256" key="2">
    <source>
        <dbReference type="ARBA" id="ARBA00022553"/>
    </source>
</evidence>
<keyword evidence="5" id="KW-0511">Multifunctional enzyme</keyword>
<feature type="region of interest" description="C-terminal hotdog fold" evidence="6">
    <location>
        <begin position="1043"/>
        <end position="1193"/>
    </location>
</feature>
<feature type="domain" description="Carrier" evidence="8">
    <location>
        <begin position="1906"/>
        <end position="1994"/>
    </location>
</feature>
<dbReference type="InterPro" id="IPR020806">
    <property type="entry name" value="PKS_PP-bd"/>
</dbReference>
<dbReference type="Gene3D" id="3.40.47.10">
    <property type="match status" value="1"/>
</dbReference>
<evidence type="ECO:0000256" key="6">
    <source>
        <dbReference type="PROSITE-ProRule" id="PRU01363"/>
    </source>
</evidence>
<dbReference type="GO" id="GO:0004312">
    <property type="term" value="F:fatty acid synthase activity"/>
    <property type="evidence" value="ECO:0007669"/>
    <property type="project" value="TreeGrafter"/>
</dbReference>
<dbReference type="GO" id="GO:0006633">
    <property type="term" value="P:fatty acid biosynthetic process"/>
    <property type="evidence" value="ECO:0007669"/>
    <property type="project" value="InterPro"/>
</dbReference>
<dbReference type="Pfam" id="PF00550">
    <property type="entry name" value="PP-binding"/>
    <property type="match status" value="1"/>
</dbReference>
<dbReference type="InterPro" id="IPR001227">
    <property type="entry name" value="Ac_transferase_dom_sf"/>
</dbReference>
<dbReference type="SUPFAM" id="SSF53901">
    <property type="entry name" value="Thiolase-like"/>
    <property type="match status" value="1"/>
</dbReference>
<dbReference type="InterPro" id="IPR020841">
    <property type="entry name" value="PKS_Beta-ketoAc_synthase_dom"/>
</dbReference>
<dbReference type="SUPFAM" id="SSF53335">
    <property type="entry name" value="S-adenosyl-L-methionine-dependent methyltransferases"/>
    <property type="match status" value="1"/>
</dbReference>
<evidence type="ECO:0000313" key="11">
    <source>
        <dbReference type="EMBL" id="KAF2492668.1"/>
    </source>
</evidence>
<dbReference type="GO" id="GO:0004315">
    <property type="term" value="F:3-oxoacyl-[acyl-carrier-protein] synthase activity"/>
    <property type="evidence" value="ECO:0007669"/>
    <property type="project" value="InterPro"/>
</dbReference>
<dbReference type="Pfam" id="PF00698">
    <property type="entry name" value="Acyl_transf_1"/>
    <property type="match status" value="1"/>
</dbReference>
<dbReference type="InterPro" id="IPR057326">
    <property type="entry name" value="KR_dom"/>
</dbReference>
<gene>
    <name evidence="11" type="ORF">BU16DRAFT_620023</name>
</gene>
<dbReference type="InterPro" id="IPR016036">
    <property type="entry name" value="Malonyl_transacylase_ACP-bd"/>
</dbReference>
<organism evidence="11 12">
    <name type="scientific">Lophium mytilinum</name>
    <dbReference type="NCBI Taxonomy" id="390894"/>
    <lineage>
        <taxon>Eukaryota</taxon>
        <taxon>Fungi</taxon>
        <taxon>Dikarya</taxon>
        <taxon>Ascomycota</taxon>
        <taxon>Pezizomycotina</taxon>
        <taxon>Dothideomycetes</taxon>
        <taxon>Pleosporomycetidae</taxon>
        <taxon>Mytilinidiales</taxon>
        <taxon>Mytilinidiaceae</taxon>
        <taxon>Lophium</taxon>
    </lineage>
</organism>
<dbReference type="PROSITE" id="PS52019">
    <property type="entry name" value="PKS_MFAS_DH"/>
    <property type="match status" value="1"/>
</dbReference>
<dbReference type="InterPro" id="IPR013968">
    <property type="entry name" value="PKS_KR"/>
</dbReference>
<dbReference type="GO" id="GO:0031177">
    <property type="term" value="F:phosphopantetheine binding"/>
    <property type="evidence" value="ECO:0007669"/>
    <property type="project" value="InterPro"/>
</dbReference>
<dbReference type="Pfam" id="PF23114">
    <property type="entry name" value="NAD-bd_HRPKS_sdrA"/>
    <property type="match status" value="1"/>
</dbReference>
<dbReference type="SMART" id="SM00825">
    <property type="entry name" value="PKS_KS"/>
    <property type="match status" value="1"/>
</dbReference>
<evidence type="ECO:0000259" key="10">
    <source>
        <dbReference type="PROSITE" id="PS52019"/>
    </source>
</evidence>
<dbReference type="InterPro" id="IPR016035">
    <property type="entry name" value="Acyl_Trfase/lysoPLipase"/>
</dbReference>
<dbReference type="Gene3D" id="3.40.50.720">
    <property type="entry name" value="NAD(P)-binding Rossmann-like Domain"/>
    <property type="match status" value="1"/>
</dbReference>
<dbReference type="EMBL" id="MU004193">
    <property type="protein sequence ID" value="KAF2492668.1"/>
    <property type="molecule type" value="Genomic_DNA"/>
</dbReference>
<dbReference type="Pfam" id="PF00109">
    <property type="entry name" value="ketoacyl-synt"/>
    <property type="match status" value="1"/>
</dbReference>
<feature type="region of interest" description="N-terminal hotdog fold" evidence="6">
    <location>
        <begin position="890"/>
        <end position="1025"/>
    </location>
</feature>
<dbReference type="CDD" id="cd00833">
    <property type="entry name" value="PKS"/>
    <property type="match status" value="1"/>
</dbReference>
<dbReference type="Pfam" id="PF21089">
    <property type="entry name" value="PKS_DH_N"/>
    <property type="match status" value="1"/>
</dbReference>
<dbReference type="InterPro" id="IPR016039">
    <property type="entry name" value="Thiolase-like"/>
</dbReference>
<dbReference type="Gene3D" id="3.40.50.150">
    <property type="entry name" value="Vaccinia Virus protein VP39"/>
    <property type="match status" value="1"/>
</dbReference>
<evidence type="ECO:0000256" key="5">
    <source>
        <dbReference type="ARBA" id="ARBA00023268"/>
    </source>
</evidence>
<feature type="domain" description="Ketosynthase family 3 (KS3)" evidence="9">
    <location>
        <begin position="1"/>
        <end position="361"/>
    </location>
</feature>
<dbReference type="PANTHER" id="PTHR43775">
    <property type="entry name" value="FATTY ACID SYNTHASE"/>
    <property type="match status" value="1"/>
</dbReference>
<dbReference type="InterPro" id="IPR014030">
    <property type="entry name" value="Ketoacyl_synth_N"/>
</dbReference>
<dbReference type="InterPro" id="IPR018201">
    <property type="entry name" value="Ketoacyl_synth_AS"/>
</dbReference>
<feature type="compositionally biased region" description="Polar residues" evidence="7">
    <location>
        <begin position="2066"/>
        <end position="2097"/>
    </location>
</feature>
<dbReference type="PROSITE" id="PS00606">
    <property type="entry name" value="KS3_1"/>
    <property type="match status" value="1"/>
</dbReference>
<dbReference type="Proteomes" id="UP000799750">
    <property type="component" value="Unassembled WGS sequence"/>
</dbReference>
<keyword evidence="2" id="KW-0597">Phosphoprotein</keyword>
<dbReference type="InterPro" id="IPR056501">
    <property type="entry name" value="NAD-bd_HRPKS_sdrA"/>
</dbReference>
<dbReference type="CDD" id="cd05274">
    <property type="entry name" value="KR_FAS_SDR_x"/>
    <property type="match status" value="1"/>
</dbReference>
<dbReference type="InterPro" id="IPR014043">
    <property type="entry name" value="Acyl_transferase_dom"/>
</dbReference>
<dbReference type="OrthoDB" id="329835at2759"/>
<evidence type="ECO:0000259" key="8">
    <source>
        <dbReference type="PROSITE" id="PS50075"/>
    </source>
</evidence>
<dbReference type="InterPro" id="IPR009081">
    <property type="entry name" value="PP-bd_ACP"/>
</dbReference>
<evidence type="ECO:0000313" key="12">
    <source>
        <dbReference type="Proteomes" id="UP000799750"/>
    </source>
</evidence>
<dbReference type="Gene3D" id="3.10.129.110">
    <property type="entry name" value="Polyketide synthase dehydratase"/>
    <property type="match status" value="1"/>
</dbReference>
<dbReference type="SMART" id="SM00827">
    <property type="entry name" value="PKS_AT"/>
    <property type="match status" value="1"/>
</dbReference>
<dbReference type="InterPro" id="IPR050091">
    <property type="entry name" value="PKS_NRPS_Biosynth_Enz"/>
</dbReference>
<feature type="domain" description="PKS/mFAS DH" evidence="10">
    <location>
        <begin position="890"/>
        <end position="1193"/>
    </location>
</feature>
<dbReference type="SMART" id="SM00823">
    <property type="entry name" value="PKS_PP"/>
    <property type="match status" value="1"/>
</dbReference>
<dbReference type="SUPFAM" id="SSF51735">
    <property type="entry name" value="NAD(P)-binding Rossmann-fold domains"/>
    <property type="match status" value="1"/>
</dbReference>
<dbReference type="SUPFAM" id="SSF47336">
    <property type="entry name" value="ACP-like"/>
    <property type="match status" value="1"/>
</dbReference>
<dbReference type="SUPFAM" id="SSF52151">
    <property type="entry name" value="FabD/lysophospholipase-like"/>
    <property type="match status" value="1"/>
</dbReference>
<dbReference type="InterPro" id="IPR020807">
    <property type="entry name" value="PKS_DH"/>
</dbReference>